<dbReference type="RefSeq" id="WP_285231468.1">
    <property type="nucleotide sequence ID" value="NZ_CP116346.1"/>
</dbReference>
<dbReference type="InterPro" id="IPR013424">
    <property type="entry name" value="Ice-binding_C"/>
</dbReference>
<feature type="domain" description="Ice-binding protein C-terminal" evidence="3">
    <location>
        <begin position="156"/>
        <end position="180"/>
    </location>
</feature>
<feature type="signal peptide" evidence="2">
    <location>
        <begin position="1"/>
        <end position="28"/>
    </location>
</feature>
<evidence type="ECO:0000313" key="4">
    <source>
        <dbReference type="EMBL" id="WIT10400.1"/>
    </source>
</evidence>
<protein>
    <submittedName>
        <fullName evidence="4">PEP-CTERM sorting domain-containing protein</fullName>
    </submittedName>
</protein>
<feature type="transmembrane region" description="Helical" evidence="1">
    <location>
        <begin position="160"/>
        <end position="177"/>
    </location>
</feature>
<feature type="chain" id="PRO_5041636243" evidence="2">
    <location>
        <begin position="29"/>
        <end position="181"/>
    </location>
</feature>
<keyword evidence="2" id="KW-0732">Signal</keyword>
<evidence type="ECO:0000259" key="3">
    <source>
        <dbReference type="Pfam" id="PF07589"/>
    </source>
</evidence>
<evidence type="ECO:0000256" key="1">
    <source>
        <dbReference type="SAM" id="Phobius"/>
    </source>
</evidence>
<dbReference type="AlphaFoldDB" id="A0AA95SMQ0"/>
<dbReference type="EMBL" id="CP116346">
    <property type="protein sequence ID" value="WIT10400.1"/>
    <property type="molecule type" value="Genomic_DNA"/>
</dbReference>
<keyword evidence="1" id="KW-1133">Transmembrane helix</keyword>
<dbReference type="Proteomes" id="UP001177769">
    <property type="component" value="Chromosome"/>
</dbReference>
<accession>A0AA95SMQ0</accession>
<proteinExistence type="predicted"/>
<name>A0AA95SMQ0_9BURK</name>
<dbReference type="KEGG" id="pais:PFX98_15950"/>
<keyword evidence="1" id="KW-0812">Transmembrane</keyword>
<dbReference type="NCBIfam" id="TIGR02595">
    <property type="entry name" value="PEP_CTERM"/>
    <property type="match status" value="1"/>
</dbReference>
<keyword evidence="1" id="KW-0472">Membrane</keyword>
<keyword evidence="5" id="KW-1185">Reference proteome</keyword>
<evidence type="ECO:0000313" key="5">
    <source>
        <dbReference type="Proteomes" id="UP001177769"/>
    </source>
</evidence>
<dbReference type="Pfam" id="PF07589">
    <property type="entry name" value="PEP-CTERM"/>
    <property type="match status" value="1"/>
</dbReference>
<reference evidence="4" key="1">
    <citation type="submission" date="2023-01" db="EMBL/GenBank/DDBJ databases">
        <title>Whole genome sequence of Paucibacter sp. S2-9 isolated from pond sediment.</title>
        <authorList>
            <person name="Jung J.Y."/>
        </authorList>
    </citation>
    <scope>NUCLEOTIDE SEQUENCE</scope>
    <source>
        <strain evidence="4">S2-9</strain>
    </source>
</reference>
<organism evidence="4 5">
    <name type="scientific">Paucibacter sediminis</name>
    <dbReference type="NCBI Taxonomy" id="3019553"/>
    <lineage>
        <taxon>Bacteria</taxon>
        <taxon>Pseudomonadati</taxon>
        <taxon>Pseudomonadota</taxon>
        <taxon>Betaproteobacteria</taxon>
        <taxon>Burkholderiales</taxon>
        <taxon>Sphaerotilaceae</taxon>
        <taxon>Roseateles</taxon>
    </lineage>
</organism>
<sequence length="181" mass="19427">MKLRHLYPLVTTLALAAAGLCIGSSVQAASYNFSQGGFADGARITGHFSGEDLDGDGYLYGYELSDFELFFSGNRAVGAFHHGMANLNGIVYALGEYRFDGGSDTVEHMASSNHEEAPYTEYDAFGWPGYNLPGRVSDNLNNTISYTWEPLLVTPAVPEPASGALLLAGLATVGLLLRRKH</sequence>
<evidence type="ECO:0000256" key="2">
    <source>
        <dbReference type="SAM" id="SignalP"/>
    </source>
</evidence>
<gene>
    <name evidence="4" type="ORF">PFX98_15950</name>
</gene>